<dbReference type="AlphaFoldDB" id="A0AAW2PIS2"/>
<organism evidence="7">
    <name type="scientific">Sesamum radiatum</name>
    <name type="common">Black benniseed</name>
    <dbReference type="NCBI Taxonomy" id="300843"/>
    <lineage>
        <taxon>Eukaryota</taxon>
        <taxon>Viridiplantae</taxon>
        <taxon>Streptophyta</taxon>
        <taxon>Embryophyta</taxon>
        <taxon>Tracheophyta</taxon>
        <taxon>Spermatophyta</taxon>
        <taxon>Magnoliopsida</taxon>
        <taxon>eudicotyledons</taxon>
        <taxon>Gunneridae</taxon>
        <taxon>Pentapetalae</taxon>
        <taxon>asterids</taxon>
        <taxon>lamiids</taxon>
        <taxon>Lamiales</taxon>
        <taxon>Pedaliaceae</taxon>
        <taxon>Sesamum</taxon>
    </lineage>
</organism>
<proteinExistence type="predicted"/>
<dbReference type="Pfam" id="PF23559">
    <property type="entry name" value="WHD_DRP"/>
    <property type="match status" value="1"/>
</dbReference>
<evidence type="ECO:0000259" key="6">
    <source>
        <dbReference type="Pfam" id="PF23559"/>
    </source>
</evidence>
<dbReference type="Pfam" id="PF00931">
    <property type="entry name" value="NB-ARC"/>
    <property type="match status" value="1"/>
</dbReference>
<sequence length="323" mass="36820">MDDVWSIKAWNALKLFFPNNAKGSRVMVTTRESNLAISLGSHESYSIDFLNEDKSWNLFCHKAFSQEGCPYSDLEEIGKNIARSCHGLPLTITVIGGLLAKSNMTREYWESIAENMLTFVFQTNQLWIAEGFLKPINGQSLDEVAEIYLRYLIDRNLILSLKFGWMYHGPCFFCGLGKALRRIDLNEVHDASQLTSLARVLVCNICKSMYSSLTRASDAFKGPEWNQDEGEFSRLKVLRNDHHLERWSRRSLPSLEHLILTGMAKLTEIPSCIGYTTLGSIDLKCCHDSVIELAKQIVEEQHDNGNESLQLYINQERYHIGSL</sequence>
<dbReference type="InterPro" id="IPR058922">
    <property type="entry name" value="WHD_DRP"/>
</dbReference>
<dbReference type="PANTHER" id="PTHR36766:SF44">
    <property type="entry name" value="NBS-CODING RESISTANCE GENE ANALOG"/>
    <property type="match status" value="1"/>
</dbReference>
<dbReference type="PANTHER" id="PTHR36766">
    <property type="entry name" value="PLANT BROAD-SPECTRUM MILDEW RESISTANCE PROTEIN RPW8"/>
    <property type="match status" value="1"/>
</dbReference>
<reference evidence="7" key="2">
    <citation type="journal article" date="2024" name="Plant">
        <title>Genomic evolution and insights into agronomic trait innovations of Sesamum species.</title>
        <authorList>
            <person name="Miao H."/>
            <person name="Wang L."/>
            <person name="Qu L."/>
            <person name="Liu H."/>
            <person name="Sun Y."/>
            <person name="Le M."/>
            <person name="Wang Q."/>
            <person name="Wei S."/>
            <person name="Zheng Y."/>
            <person name="Lin W."/>
            <person name="Duan Y."/>
            <person name="Cao H."/>
            <person name="Xiong S."/>
            <person name="Wang X."/>
            <person name="Wei L."/>
            <person name="Li C."/>
            <person name="Ma Q."/>
            <person name="Ju M."/>
            <person name="Zhao R."/>
            <person name="Li G."/>
            <person name="Mu C."/>
            <person name="Tian Q."/>
            <person name="Mei H."/>
            <person name="Zhang T."/>
            <person name="Gao T."/>
            <person name="Zhang H."/>
        </authorList>
    </citation>
    <scope>NUCLEOTIDE SEQUENCE</scope>
    <source>
        <strain evidence="7">G02</strain>
    </source>
</reference>
<feature type="domain" description="NB-ARC" evidence="5">
    <location>
        <begin position="1"/>
        <end position="67"/>
    </location>
</feature>
<keyword evidence="2" id="KW-0547">Nucleotide-binding</keyword>
<reference evidence="7" key="1">
    <citation type="submission" date="2020-06" db="EMBL/GenBank/DDBJ databases">
        <authorList>
            <person name="Li T."/>
            <person name="Hu X."/>
            <person name="Zhang T."/>
            <person name="Song X."/>
            <person name="Zhang H."/>
            <person name="Dai N."/>
            <person name="Sheng W."/>
            <person name="Hou X."/>
            <person name="Wei L."/>
        </authorList>
    </citation>
    <scope>NUCLEOTIDE SEQUENCE</scope>
    <source>
        <strain evidence="7">G02</strain>
        <tissue evidence="7">Leaf</tissue>
    </source>
</reference>
<evidence type="ECO:0000259" key="5">
    <source>
        <dbReference type="Pfam" id="PF00931"/>
    </source>
</evidence>
<evidence type="ECO:0000256" key="1">
    <source>
        <dbReference type="ARBA" id="ARBA00022614"/>
    </source>
</evidence>
<name>A0AAW2PIS2_SESRA</name>
<dbReference type="EMBL" id="JACGWJ010000017">
    <property type="protein sequence ID" value="KAL0356074.1"/>
    <property type="molecule type" value="Genomic_DNA"/>
</dbReference>
<dbReference type="InterPro" id="IPR027417">
    <property type="entry name" value="P-loop_NTPase"/>
</dbReference>
<dbReference type="SUPFAM" id="SSF52540">
    <property type="entry name" value="P-loop containing nucleoside triphosphate hydrolases"/>
    <property type="match status" value="1"/>
</dbReference>
<evidence type="ECO:0000256" key="2">
    <source>
        <dbReference type="ARBA" id="ARBA00022741"/>
    </source>
</evidence>
<feature type="domain" description="Disease resistance protein winged helix" evidence="6">
    <location>
        <begin position="125"/>
        <end position="159"/>
    </location>
</feature>
<gene>
    <name evidence="7" type="ORF">Sradi_4054300</name>
</gene>
<keyword evidence="4" id="KW-0067">ATP-binding</keyword>
<evidence type="ECO:0000256" key="4">
    <source>
        <dbReference type="ARBA" id="ARBA00022840"/>
    </source>
</evidence>
<comment type="caution">
    <text evidence="7">The sequence shown here is derived from an EMBL/GenBank/DDBJ whole genome shotgun (WGS) entry which is preliminary data.</text>
</comment>
<dbReference type="Gene3D" id="1.10.8.430">
    <property type="entry name" value="Helical domain of apoptotic protease-activating factors"/>
    <property type="match status" value="1"/>
</dbReference>
<keyword evidence="3" id="KW-0611">Plant defense</keyword>
<protein>
    <submittedName>
        <fullName evidence="7">Disease resistance protein RPM1</fullName>
    </submittedName>
</protein>
<dbReference type="FunFam" id="1.10.8.430:FF:000003">
    <property type="entry name" value="Probable disease resistance protein At5g66910"/>
    <property type="match status" value="1"/>
</dbReference>
<dbReference type="InterPro" id="IPR042197">
    <property type="entry name" value="Apaf_helical"/>
</dbReference>
<dbReference type="GO" id="GO:0043531">
    <property type="term" value="F:ADP binding"/>
    <property type="evidence" value="ECO:0007669"/>
    <property type="project" value="InterPro"/>
</dbReference>
<evidence type="ECO:0000313" key="7">
    <source>
        <dbReference type="EMBL" id="KAL0356074.1"/>
    </source>
</evidence>
<accession>A0AAW2PIS2</accession>
<evidence type="ECO:0000256" key="3">
    <source>
        <dbReference type="ARBA" id="ARBA00022821"/>
    </source>
</evidence>
<dbReference type="GO" id="GO:0006952">
    <property type="term" value="P:defense response"/>
    <property type="evidence" value="ECO:0007669"/>
    <property type="project" value="UniProtKB-KW"/>
</dbReference>
<dbReference type="InterPro" id="IPR002182">
    <property type="entry name" value="NB-ARC"/>
</dbReference>
<keyword evidence="1" id="KW-0433">Leucine-rich repeat</keyword>